<gene>
    <name evidence="2" type="primary">Aste57867_18074</name>
    <name evidence="1" type="ORF">As57867_018012</name>
    <name evidence="2" type="ORF">ASTE57867_18074</name>
</gene>
<reference evidence="2 3" key="1">
    <citation type="submission" date="2019-03" db="EMBL/GenBank/DDBJ databases">
        <authorList>
            <person name="Gaulin E."/>
            <person name="Dumas B."/>
        </authorList>
    </citation>
    <scope>NUCLEOTIDE SEQUENCE [LARGE SCALE GENOMIC DNA]</scope>
    <source>
        <strain evidence="2">CBS 568.67</strain>
    </source>
</reference>
<protein>
    <submittedName>
        <fullName evidence="2">Aste57867_18074 protein</fullName>
    </submittedName>
</protein>
<dbReference type="EMBL" id="CAADRA010006395">
    <property type="protein sequence ID" value="VFT94813.1"/>
    <property type="molecule type" value="Genomic_DNA"/>
</dbReference>
<name>A0A485L9S7_9STRA</name>
<evidence type="ECO:0000313" key="1">
    <source>
        <dbReference type="EMBL" id="KAF0690525.1"/>
    </source>
</evidence>
<dbReference type="Proteomes" id="UP000332933">
    <property type="component" value="Unassembled WGS sequence"/>
</dbReference>
<keyword evidence="3" id="KW-1185">Reference proteome</keyword>
<reference evidence="1" key="2">
    <citation type="submission" date="2019-06" db="EMBL/GenBank/DDBJ databases">
        <title>Genomics analysis of Aphanomyces spp. identifies a new class of oomycete effector associated with host adaptation.</title>
        <authorList>
            <person name="Gaulin E."/>
        </authorList>
    </citation>
    <scope>NUCLEOTIDE SEQUENCE</scope>
    <source>
        <strain evidence="1">CBS 578.67</strain>
    </source>
</reference>
<sequence>MVKATMMNVADNAVVFRQVTHQHNGTIKVSWDEAMEQNYLRRCLNDAIERCPQLSSNVSLHSMRRGERFYRVFESHDGRFNIRELMAWCRCGDAKTCCEYLLTKNLSDEVDPRNQLMKSTPAQTTLGPVHPLTPSADSIAESVVRKLQ</sequence>
<accession>A0A485L9S7</accession>
<dbReference type="EMBL" id="VJMH01006374">
    <property type="protein sequence ID" value="KAF0690525.1"/>
    <property type="molecule type" value="Genomic_DNA"/>
</dbReference>
<proteinExistence type="predicted"/>
<organism evidence="2 3">
    <name type="scientific">Aphanomyces stellatus</name>
    <dbReference type="NCBI Taxonomy" id="120398"/>
    <lineage>
        <taxon>Eukaryota</taxon>
        <taxon>Sar</taxon>
        <taxon>Stramenopiles</taxon>
        <taxon>Oomycota</taxon>
        <taxon>Saprolegniomycetes</taxon>
        <taxon>Saprolegniales</taxon>
        <taxon>Verrucalvaceae</taxon>
        <taxon>Aphanomyces</taxon>
    </lineage>
</organism>
<evidence type="ECO:0000313" key="3">
    <source>
        <dbReference type="Proteomes" id="UP000332933"/>
    </source>
</evidence>
<dbReference type="AlphaFoldDB" id="A0A485L9S7"/>
<dbReference type="OrthoDB" id="78698at2759"/>
<evidence type="ECO:0000313" key="2">
    <source>
        <dbReference type="EMBL" id="VFT94813.1"/>
    </source>
</evidence>